<dbReference type="NCBIfam" id="TIGR00589">
    <property type="entry name" value="ogt"/>
    <property type="match status" value="1"/>
</dbReference>
<feature type="domain" description="Methylated-DNA-[protein]-cysteine S-methyltransferase DNA binding" evidence="7">
    <location>
        <begin position="108"/>
        <end position="189"/>
    </location>
</feature>
<keyword evidence="2" id="KW-0489">Methyltransferase</keyword>
<dbReference type="PANTHER" id="PTHR10815">
    <property type="entry name" value="METHYLATED-DNA--PROTEIN-CYSTEINE METHYLTRANSFERASE"/>
    <property type="match status" value="1"/>
</dbReference>
<evidence type="ECO:0000256" key="3">
    <source>
        <dbReference type="ARBA" id="ARBA00022679"/>
    </source>
</evidence>
<organism evidence="8 9">
    <name type="scientific">Myceligenerans crystallogenes</name>
    <dbReference type="NCBI Taxonomy" id="316335"/>
    <lineage>
        <taxon>Bacteria</taxon>
        <taxon>Bacillati</taxon>
        <taxon>Actinomycetota</taxon>
        <taxon>Actinomycetes</taxon>
        <taxon>Micrococcales</taxon>
        <taxon>Promicromonosporaceae</taxon>
        <taxon>Myceligenerans</taxon>
    </lineage>
</organism>
<dbReference type="EMBL" id="BAAANL010000002">
    <property type="protein sequence ID" value="GAA1854757.1"/>
    <property type="molecule type" value="Genomic_DNA"/>
</dbReference>
<comment type="caution">
    <text evidence="8">The sequence shown here is derived from an EMBL/GenBank/DDBJ whole genome shotgun (WGS) entry which is preliminary data.</text>
</comment>
<keyword evidence="3" id="KW-0808">Transferase</keyword>
<reference evidence="9" key="1">
    <citation type="journal article" date="2019" name="Int. J. Syst. Evol. Microbiol.">
        <title>The Global Catalogue of Microorganisms (GCM) 10K type strain sequencing project: providing services to taxonomists for standard genome sequencing and annotation.</title>
        <authorList>
            <consortium name="The Broad Institute Genomics Platform"/>
            <consortium name="The Broad Institute Genome Sequencing Center for Infectious Disease"/>
            <person name="Wu L."/>
            <person name="Ma J."/>
        </authorList>
    </citation>
    <scope>NUCLEOTIDE SEQUENCE [LARGE SCALE GENOMIC DNA]</scope>
    <source>
        <strain evidence="9">JCM 14326</strain>
    </source>
</reference>
<keyword evidence="4" id="KW-0227">DNA damage</keyword>
<keyword evidence="5" id="KW-0234">DNA repair</keyword>
<comment type="catalytic activity">
    <reaction evidence="6">
        <text>a 6-O-methyl-2'-deoxyguanosine in DNA + L-cysteinyl-[protein] = S-methyl-L-cysteinyl-[protein] + a 2'-deoxyguanosine in DNA</text>
        <dbReference type="Rhea" id="RHEA:24000"/>
        <dbReference type="Rhea" id="RHEA-COMP:10131"/>
        <dbReference type="Rhea" id="RHEA-COMP:10132"/>
        <dbReference type="Rhea" id="RHEA-COMP:11367"/>
        <dbReference type="Rhea" id="RHEA-COMP:11368"/>
        <dbReference type="ChEBI" id="CHEBI:29950"/>
        <dbReference type="ChEBI" id="CHEBI:82612"/>
        <dbReference type="ChEBI" id="CHEBI:85445"/>
        <dbReference type="ChEBI" id="CHEBI:85448"/>
        <dbReference type="EC" id="2.1.1.63"/>
    </reaction>
</comment>
<dbReference type="Gene3D" id="1.10.10.10">
    <property type="entry name" value="Winged helix-like DNA-binding domain superfamily/Winged helix DNA-binding domain"/>
    <property type="match status" value="1"/>
</dbReference>
<sequence>MGFEDADAAGRPAEFPGVLAFVVFPTALGECAIVWRQGGGEDDAVVGSTLPQGGPDQVRRAVRQWYPGAVESRPTPMAASALEAVTRLLAHGDGVVDVPLDLSRVPVFDRRVYEVVRAIPPGETLTYGEVAARVGAPGAAQAVGQAMGRNPFPPLVPCHRVLAAGRKIGGFSARGGALTKLRMLEREGVYLEQPTLFDL</sequence>
<evidence type="ECO:0000256" key="6">
    <source>
        <dbReference type="ARBA" id="ARBA00049348"/>
    </source>
</evidence>
<comment type="catalytic activity">
    <reaction evidence="1">
        <text>a 4-O-methyl-thymidine in DNA + L-cysteinyl-[protein] = a thymidine in DNA + S-methyl-L-cysteinyl-[protein]</text>
        <dbReference type="Rhea" id="RHEA:53428"/>
        <dbReference type="Rhea" id="RHEA-COMP:10131"/>
        <dbReference type="Rhea" id="RHEA-COMP:10132"/>
        <dbReference type="Rhea" id="RHEA-COMP:13555"/>
        <dbReference type="Rhea" id="RHEA-COMP:13556"/>
        <dbReference type="ChEBI" id="CHEBI:29950"/>
        <dbReference type="ChEBI" id="CHEBI:82612"/>
        <dbReference type="ChEBI" id="CHEBI:137386"/>
        <dbReference type="ChEBI" id="CHEBI:137387"/>
        <dbReference type="EC" id="2.1.1.63"/>
    </reaction>
</comment>
<dbReference type="InterPro" id="IPR036217">
    <property type="entry name" value="MethylDNA_cys_MeTrfase_DNAb"/>
</dbReference>
<dbReference type="CDD" id="cd06445">
    <property type="entry name" value="ATase"/>
    <property type="match status" value="1"/>
</dbReference>
<protein>
    <submittedName>
        <fullName evidence="8">Methylated-DNA--[protein]-cysteine S-methyltransferase</fullName>
    </submittedName>
</protein>
<dbReference type="InterPro" id="IPR001497">
    <property type="entry name" value="MethylDNA_cys_MeTrfase_AS"/>
</dbReference>
<evidence type="ECO:0000259" key="7">
    <source>
        <dbReference type="Pfam" id="PF01035"/>
    </source>
</evidence>
<proteinExistence type="predicted"/>
<dbReference type="RefSeq" id="WP_344100064.1">
    <property type="nucleotide sequence ID" value="NZ_BAAANL010000002.1"/>
</dbReference>
<dbReference type="InterPro" id="IPR036631">
    <property type="entry name" value="MGMT_N_sf"/>
</dbReference>
<evidence type="ECO:0000313" key="8">
    <source>
        <dbReference type="EMBL" id="GAA1854757.1"/>
    </source>
</evidence>
<gene>
    <name evidence="8" type="ORF">GCM10009751_09380</name>
</gene>
<keyword evidence="9" id="KW-1185">Reference proteome</keyword>
<name>A0ABP4ZFE3_9MICO</name>
<dbReference type="Proteomes" id="UP001501094">
    <property type="component" value="Unassembled WGS sequence"/>
</dbReference>
<evidence type="ECO:0000313" key="9">
    <source>
        <dbReference type="Proteomes" id="UP001501094"/>
    </source>
</evidence>
<dbReference type="PANTHER" id="PTHR10815:SF5">
    <property type="entry name" value="METHYLATED-DNA--PROTEIN-CYSTEINE METHYLTRANSFERASE"/>
    <property type="match status" value="1"/>
</dbReference>
<dbReference type="Pfam" id="PF01035">
    <property type="entry name" value="DNA_binding_1"/>
    <property type="match status" value="1"/>
</dbReference>
<evidence type="ECO:0000256" key="5">
    <source>
        <dbReference type="ARBA" id="ARBA00023204"/>
    </source>
</evidence>
<dbReference type="SUPFAM" id="SSF53155">
    <property type="entry name" value="Methylated DNA-protein cysteine methyltransferase domain"/>
    <property type="match status" value="1"/>
</dbReference>
<dbReference type="PROSITE" id="PS00374">
    <property type="entry name" value="MGMT"/>
    <property type="match status" value="1"/>
</dbReference>
<dbReference type="InterPro" id="IPR014048">
    <property type="entry name" value="MethylDNA_cys_MeTrfase_DNA-bd"/>
</dbReference>
<dbReference type="InterPro" id="IPR036388">
    <property type="entry name" value="WH-like_DNA-bd_sf"/>
</dbReference>
<dbReference type="SUPFAM" id="SSF46767">
    <property type="entry name" value="Methylated DNA-protein cysteine methyltransferase, C-terminal domain"/>
    <property type="match status" value="1"/>
</dbReference>
<evidence type="ECO:0000256" key="4">
    <source>
        <dbReference type="ARBA" id="ARBA00022763"/>
    </source>
</evidence>
<accession>A0ABP4ZFE3</accession>
<evidence type="ECO:0000256" key="2">
    <source>
        <dbReference type="ARBA" id="ARBA00022603"/>
    </source>
</evidence>
<evidence type="ECO:0000256" key="1">
    <source>
        <dbReference type="ARBA" id="ARBA00001286"/>
    </source>
</evidence>